<dbReference type="PANTHER" id="PTHR43377">
    <property type="entry name" value="BILIVERDIN REDUCTASE A"/>
    <property type="match status" value="1"/>
</dbReference>
<reference evidence="3" key="1">
    <citation type="submission" date="2020-05" db="EMBL/GenBank/DDBJ databases">
        <authorList>
            <person name="Chiriac C."/>
            <person name="Salcher M."/>
            <person name="Ghai R."/>
            <person name="Kavagutti S V."/>
        </authorList>
    </citation>
    <scope>NUCLEOTIDE SEQUENCE</scope>
</reference>
<dbReference type="InterPro" id="IPR000683">
    <property type="entry name" value="Gfo/Idh/MocA-like_OxRdtase_N"/>
</dbReference>
<dbReference type="PANTHER" id="PTHR43377:SF1">
    <property type="entry name" value="BILIVERDIN REDUCTASE A"/>
    <property type="match status" value="1"/>
</dbReference>
<evidence type="ECO:0000313" key="3">
    <source>
        <dbReference type="EMBL" id="CAB4657284.1"/>
    </source>
</evidence>
<evidence type="ECO:0000313" key="2">
    <source>
        <dbReference type="EMBL" id="CAB4593175.1"/>
    </source>
</evidence>
<feature type="domain" description="Gfo/Idh/MocA-like oxidoreductase N-terminal" evidence="1">
    <location>
        <begin position="6"/>
        <end position="127"/>
    </location>
</feature>
<dbReference type="EMBL" id="CAEZWQ010000018">
    <property type="protein sequence ID" value="CAB4657284.1"/>
    <property type="molecule type" value="Genomic_DNA"/>
</dbReference>
<name>A0A6J6L9H8_9ZZZZ</name>
<protein>
    <submittedName>
        <fullName evidence="3">Unannotated protein</fullName>
    </submittedName>
</protein>
<dbReference type="EMBL" id="CAEZUG010000035">
    <property type="protein sequence ID" value="CAB4593175.1"/>
    <property type="molecule type" value="Genomic_DNA"/>
</dbReference>
<dbReference type="InterPro" id="IPR036291">
    <property type="entry name" value="NAD(P)-bd_dom_sf"/>
</dbReference>
<dbReference type="Pfam" id="PF01408">
    <property type="entry name" value="GFO_IDH_MocA"/>
    <property type="match status" value="1"/>
</dbReference>
<proteinExistence type="predicted"/>
<gene>
    <name evidence="2" type="ORF">UFOPK1795_00717</name>
    <name evidence="3" type="ORF">UFOPK2275_00298</name>
</gene>
<dbReference type="InterPro" id="IPR051450">
    <property type="entry name" value="Gfo/Idh/MocA_Oxidoreductases"/>
</dbReference>
<organism evidence="3">
    <name type="scientific">freshwater metagenome</name>
    <dbReference type="NCBI Taxonomy" id="449393"/>
    <lineage>
        <taxon>unclassified sequences</taxon>
        <taxon>metagenomes</taxon>
        <taxon>ecological metagenomes</taxon>
    </lineage>
</organism>
<sequence>MNESALRIGIIGFGGMGTMHAEQIGYLENAVVAVIIEPAPLNRKKAEDFFVGQDVAFYDDVESALQHVKVDGWIVTSSTSTHIEITKLLLENGYTVLLEKPIASSLVEAEKLRALVKSDSSNLMMGHILLWNKEFQAMKSEATKLGKIAAINCSRQRSANHRTRYPGESPFAFIMVHDLYTVHSLVQAQEPTRFSAQQRIHDQGGVDLAQAQLGWSDNTYASLVANYLIPDDIPGDGNIDELTVAGESWHMRLLYESGVIQIASKGQIHQVNVDPPMRIGATNFFDDALRSELEHFLLLIAGAASVPVGARYQDACQIQGWIGNFISLTQDEGAK</sequence>
<accession>A0A6J6L9H8</accession>
<dbReference type="Gene3D" id="3.30.360.10">
    <property type="entry name" value="Dihydrodipicolinate Reductase, domain 2"/>
    <property type="match status" value="1"/>
</dbReference>
<dbReference type="SUPFAM" id="SSF51735">
    <property type="entry name" value="NAD(P)-binding Rossmann-fold domains"/>
    <property type="match status" value="1"/>
</dbReference>
<dbReference type="GO" id="GO:0000166">
    <property type="term" value="F:nucleotide binding"/>
    <property type="evidence" value="ECO:0007669"/>
    <property type="project" value="InterPro"/>
</dbReference>
<evidence type="ECO:0000259" key="1">
    <source>
        <dbReference type="Pfam" id="PF01408"/>
    </source>
</evidence>
<dbReference type="Gene3D" id="3.40.50.720">
    <property type="entry name" value="NAD(P)-binding Rossmann-like Domain"/>
    <property type="match status" value="1"/>
</dbReference>
<dbReference type="AlphaFoldDB" id="A0A6J6L9H8"/>